<evidence type="ECO:0000313" key="2">
    <source>
        <dbReference type="Proteomes" id="UP001458880"/>
    </source>
</evidence>
<keyword evidence="2" id="KW-1185">Reference proteome</keyword>
<name>A0AAW1KRH0_POPJA</name>
<accession>A0AAW1KRH0</accession>
<dbReference type="Proteomes" id="UP001458880">
    <property type="component" value="Unassembled WGS sequence"/>
</dbReference>
<reference evidence="1 2" key="1">
    <citation type="journal article" date="2024" name="BMC Genomics">
        <title>De novo assembly and annotation of Popillia japonica's genome with initial clues to its potential as an invasive pest.</title>
        <authorList>
            <person name="Cucini C."/>
            <person name="Boschi S."/>
            <person name="Funari R."/>
            <person name="Cardaioli E."/>
            <person name="Iannotti N."/>
            <person name="Marturano G."/>
            <person name="Paoli F."/>
            <person name="Bruttini M."/>
            <person name="Carapelli A."/>
            <person name="Frati F."/>
            <person name="Nardi F."/>
        </authorList>
    </citation>
    <scope>NUCLEOTIDE SEQUENCE [LARGE SCALE GENOMIC DNA]</scope>
    <source>
        <strain evidence="1">DMR45628</strain>
    </source>
</reference>
<organism evidence="1 2">
    <name type="scientific">Popillia japonica</name>
    <name type="common">Japanese beetle</name>
    <dbReference type="NCBI Taxonomy" id="7064"/>
    <lineage>
        <taxon>Eukaryota</taxon>
        <taxon>Metazoa</taxon>
        <taxon>Ecdysozoa</taxon>
        <taxon>Arthropoda</taxon>
        <taxon>Hexapoda</taxon>
        <taxon>Insecta</taxon>
        <taxon>Pterygota</taxon>
        <taxon>Neoptera</taxon>
        <taxon>Endopterygota</taxon>
        <taxon>Coleoptera</taxon>
        <taxon>Polyphaga</taxon>
        <taxon>Scarabaeiformia</taxon>
        <taxon>Scarabaeidae</taxon>
        <taxon>Rutelinae</taxon>
        <taxon>Popillia</taxon>
    </lineage>
</organism>
<dbReference type="EMBL" id="JASPKY010000191">
    <property type="protein sequence ID" value="KAK9722129.1"/>
    <property type="molecule type" value="Genomic_DNA"/>
</dbReference>
<gene>
    <name evidence="1" type="ORF">QE152_g19826</name>
</gene>
<dbReference type="AlphaFoldDB" id="A0AAW1KRH0"/>
<protein>
    <submittedName>
        <fullName evidence="1">Uncharacterized protein</fullName>
    </submittedName>
</protein>
<evidence type="ECO:0000313" key="1">
    <source>
        <dbReference type="EMBL" id="KAK9722129.1"/>
    </source>
</evidence>
<proteinExistence type="predicted"/>
<sequence length="105" mass="12116">MERETTKRESSMITWTKCNTAIIINSISNKILMRKSEKQNLYRTLSESIQCTGKQHGTWITPGKTKWNQIGYVLISRERENEYRILGHIGAQAASVADHHQRKGK</sequence>
<comment type="caution">
    <text evidence="1">The sequence shown here is derived from an EMBL/GenBank/DDBJ whole genome shotgun (WGS) entry which is preliminary data.</text>
</comment>